<protein>
    <submittedName>
        <fullName evidence="1">Uncharacterized protein</fullName>
    </submittedName>
</protein>
<dbReference type="InterPro" id="IPR036397">
    <property type="entry name" value="RNaseH_sf"/>
</dbReference>
<keyword evidence="2" id="KW-1185">Reference proteome</keyword>
<dbReference type="EMBL" id="JOJR01002953">
    <property type="protein sequence ID" value="RCN28165.1"/>
    <property type="molecule type" value="Genomic_DNA"/>
</dbReference>
<dbReference type="Proteomes" id="UP000252519">
    <property type="component" value="Unassembled WGS sequence"/>
</dbReference>
<evidence type="ECO:0000313" key="1">
    <source>
        <dbReference type="EMBL" id="RCN28165.1"/>
    </source>
</evidence>
<dbReference type="PANTHER" id="PTHR47331:SF1">
    <property type="entry name" value="GAG-LIKE PROTEIN"/>
    <property type="match status" value="1"/>
</dbReference>
<dbReference type="GO" id="GO:0003676">
    <property type="term" value="F:nucleic acid binding"/>
    <property type="evidence" value="ECO:0007669"/>
    <property type="project" value="InterPro"/>
</dbReference>
<organism evidence="1 2">
    <name type="scientific">Ancylostoma caninum</name>
    <name type="common">Dog hookworm</name>
    <dbReference type="NCBI Taxonomy" id="29170"/>
    <lineage>
        <taxon>Eukaryota</taxon>
        <taxon>Metazoa</taxon>
        <taxon>Ecdysozoa</taxon>
        <taxon>Nematoda</taxon>
        <taxon>Chromadorea</taxon>
        <taxon>Rhabditida</taxon>
        <taxon>Rhabditina</taxon>
        <taxon>Rhabditomorpha</taxon>
        <taxon>Strongyloidea</taxon>
        <taxon>Ancylostomatidae</taxon>
        <taxon>Ancylostomatinae</taxon>
        <taxon>Ancylostoma</taxon>
    </lineage>
</organism>
<dbReference type="OrthoDB" id="5866088at2759"/>
<evidence type="ECO:0000313" key="2">
    <source>
        <dbReference type="Proteomes" id="UP000252519"/>
    </source>
</evidence>
<comment type="caution">
    <text evidence="1">The sequence shown here is derived from an EMBL/GenBank/DDBJ whole genome shotgun (WGS) entry which is preliminary data.</text>
</comment>
<sequence>MEDLPECRVRNTRPFEHIGIDYFCPISTRENDINKKVHGTIVTCTTTRLLHLVSNMATTTLLHALRRFFAPRYP</sequence>
<gene>
    <name evidence="1" type="ORF">ANCCAN_26098</name>
</gene>
<name>A0A368FBG4_ANCCA</name>
<dbReference type="Gene3D" id="3.30.420.10">
    <property type="entry name" value="Ribonuclease H-like superfamily/Ribonuclease H"/>
    <property type="match status" value="1"/>
</dbReference>
<dbReference type="PANTHER" id="PTHR47331">
    <property type="entry name" value="PHD-TYPE DOMAIN-CONTAINING PROTEIN"/>
    <property type="match status" value="1"/>
</dbReference>
<proteinExistence type="predicted"/>
<dbReference type="STRING" id="29170.A0A368FBG4"/>
<dbReference type="AlphaFoldDB" id="A0A368FBG4"/>
<reference evidence="1 2" key="1">
    <citation type="submission" date="2014-10" db="EMBL/GenBank/DDBJ databases">
        <title>Draft genome of the hookworm Ancylostoma caninum.</title>
        <authorList>
            <person name="Mitreva M."/>
        </authorList>
    </citation>
    <scope>NUCLEOTIDE SEQUENCE [LARGE SCALE GENOMIC DNA]</scope>
    <source>
        <strain evidence="1 2">Baltimore</strain>
    </source>
</reference>
<accession>A0A368FBG4</accession>